<dbReference type="AlphaFoldDB" id="A0A6P5K3D2"/>
<keyword evidence="1" id="KW-0479">Metal-binding</keyword>
<evidence type="ECO:0000256" key="5">
    <source>
        <dbReference type="SAM" id="MobiDB-lite"/>
    </source>
</evidence>
<keyword evidence="3" id="KW-0677">Repeat</keyword>
<name>A0A6P5K3D2_PHACI</name>
<dbReference type="PANTHER" id="PTHR23104">
    <property type="entry name" value="MULTIPLE COAGULATION FACTOR DEFICIENCY PROTEIN 2 NEURAL STEM CELL DERIVED NEURONAL SURVIVAL PROTEIN"/>
    <property type="match status" value="1"/>
</dbReference>
<keyword evidence="7" id="KW-1185">Reference proteome</keyword>
<dbReference type="GO" id="GO:0005509">
    <property type="term" value="F:calcium ion binding"/>
    <property type="evidence" value="ECO:0007669"/>
    <property type="project" value="InterPro"/>
</dbReference>
<dbReference type="PANTHER" id="PTHR23104:SF15">
    <property type="entry name" value="CELL GROWTH REGULATOR WITH EF HAND DOMAIN PROTEIN 1"/>
    <property type="match status" value="1"/>
</dbReference>
<keyword evidence="4" id="KW-0106">Calcium</keyword>
<dbReference type="Proteomes" id="UP000515140">
    <property type="component" value="Unplaced"/>
</dbReference>
<evidence type="ECO:0000256" key="2">
    <source>
        <dbReference type="ARBA" id="ARBA00022729"/>
    </source>
</evidence>
<proteinExistence type="predicted"/>
<evidence type="ECO:0000313" key="7">
    <source>
        <dbReference type="Proteomes" id="UP000515140"/>
    </source>
</evidence>
<dbReference type="KEGG" id="pcw:110206488"/>
<keyword evidence="2" id="KW-0732">Signal</keyword>
<protein>
    <submittedName>
        <fullName evidence="8">Cell growth regulator with EF hand domain protein 1 isoform X1</fullName>
    </submittedName>
</protein>
<evidence type="ECO:0000256" key="3">
    <source>
        <dbReference type="ARBA" id="ARBA00022737"/>
    </source>
</evidence>
<dbReference type="SUPFAM" id="SSF47473">
    <property type="entry name" value="EF-hand"/>
    <property type="match status" value="1"/>
</dbReference>
<feature type="compositionally biased region" description="Basic and acidic residues" evidence="5">
    <location>
        <begin position="1"/>
        <end position="12"/>
    </location>
</feature>
<feature type="region of interest" description="Disordered" evidence="5">
    <location>
        <begin position="343"/>
        <end position="365"/>
    </location>
</feature>
<sequence>MLGDVERPRGADLGRGSAGAAARQERQSRGAPSPAIAGAHAAASGKMLSLSLLLWLVPMGQAAPKDGVTRVEAEAGLDLPSNPFQSGQQQFHLLQNYLKGLGQASGDLEQLSREQVLLYLFALHDFDQSGQLDGLELLAMLKEALFPGAHAWSSTGQVIKIVDKVLETQDLDRDGLVTPAELLALPGDALGYKEPQESSVPPPQDSELVGSPATLAIKLLEQVTGEAMIQEEATGPGGEDPGQEARSLAEATGTGQEDSMKATDPEQEARSLAEAIGPEEEDGGKVTYSEQEAQSLGEDIGGPGEELGYQSEAGGEVKGPLGEVGEGMEIIVAEVGTLELEERLEPGQLPGEFGGHAIQLENDEM</sequence>
<dbReference type="InterPro" id="IPR018247">
    <property type="entry name" value="EF_Hand_1_Ca_BS"/>
</dbReference>
<dbReference type="PROSITE" id="PS50222">
    <property type="entry name" value="EF_HAND_2"/>
    <property type="match status" value="2"/>
</dbReference>
<evidence type="ECO:0000256" key="4">
    <source>
        <dbReference type="ARBA" id="ARBA00022837"/>
    </source>
</evidence>
<evidence type="ECO:0000313" key="8">
    <source>
        <dbReference type="RefSeq" id="XP_020839522.1"/>
    </source>
</evidence>
<accession>A0A6P5K3D2</accession>
<dbReference type="InParanoid" id="A0A6P5K3D2"/>
<feature type="compositionally biased region" description="Basic and acidic residues" evidence="5">
    <location>
        <begin position="258"/>
        <end position="271"/>
    </location>
</feature>
<reference evidence="8" key="1">
    <citation type="submission" date="2025-08" db="UniProtKB">
        <authorList>
            <consortium name="RefSeq"/>
        </authorList>
    </citation>
    <scope>IDENTIFICATION</scope>
    <source>
        <tissue evidence="8">Spleen</tissue>
    </source>
</reference>
<dbReference type="InterPro" id="IPR052110">
    <property type="entry name" value="MCFD2-like"/>
</dbReference>
<evidence type="ECO:0000259" key="6">
    <source>
        <dbReference type="PROSITE" id="PS50222"/>
    </source>
</evidence>
<feature type="region of interest" description="Disordered" evidence="5">
    <location>
        <begin position="232"/>
        <end position="322"/>
    </location>
</feature>
<evidence type="ECO:0000256" key="1">
    <source>
        <dbReference type="ARBA" id="ARBA00022723"/>
    </source>
</evidence>
<dbReference type="Gene3D" id="1.10.238.10">
    <property type="entry name" value="EF-hand"/>
    <property type="match status" value="1"/>
</dbReference>
<dbReference type="GeneID" id="110206488"/>
<dbReference type="RefSeq" id="XP_020839522.1">
    <property type="nucleotide sequence ID" value="XM_020983863.1"/>
</dbReference>
<feature type="domain" description="EF-hand" evidence="6">
    <location>
        <begin position="112"/>
        <end position="147"/>
    </location>
</feature>
<dbReference type="CTD" id="10669"/>
<organism evidence="7 8">
    <name type="scientific">Phascolarctos cinereus</name>
    <name type="common">Koala</name>
    <dbReference type="NCBI Taxonomy" id="38626"/>
    <lineage>
        <taxon>Eukaryota</taxon>
        <taxon>Metazoa</taxon>
        <taxon>Chordata</taxon>
        <taxon>Craniata</taxon>
        <taxon>Vertebrata</taxon>
        <taxon>Euteleostomi</taxon>
        <taxon>Mammalia</taxon>
        <taxon>Metatheria</taxon>
        <taxon>Diprotodontia</taxon>
        <taxon>Phascolarctidae</taxon>
        <taxon>Phascolarctos</taxon>
    </lineage>
</organism>
<dbReference type="FunCoup" id="A0A6P5K3D2">
    <property type="interactions" value="6"/>
</dbReference>
<feature type="domain" description="EF-hand" evidence="6">
    <location>
        <begin position="157"/>
        <end position="192"/>
    </location>
</feature>
<gene>
    <name evidence="8" type="primary">CGREF1</name>
</gene>
<dbReference type="InterPro" id="IPR011992">
    <property type="entry name" value="EF-hand-dom_pair"/>
</dbReference>
<dbReference type="PROSITE" id="PS00018">
    <property type="entry name" value="EF_HAND_1"/>
    <property type="match status" value="2"/>
</dbReference>
<feature type="region of interest" description="Disordered" evidence="5">
    <location>
        <begin position="1"/>
        <end position="35"/>
    </location>
</feature>
<dbReference type="InterPro" id="IPR002048">
    <property type="entry name" value="EF_hand_dom"/>
</dbReference>